<dbReference type="SMART" id="SM01005">
    <property type="entry name" value="Ala_racemase_C"/>
    <property type="match status" value="1"/>
</dbReference>
<comment type="catalytic activity">
    <reaction evidence="1 5">
        <text>L-alanine = D-alanine</text>
        <dbReference type="Rhea" id="RHEA:20249"/>
        <dbReference type="ChEBI" id="CHEBI:57416"/>
        <dbReference type="ChEBI" id="CHEBI:57972"/>
        <dbReference type="EC" id="5.1.1.1"/>
    </reaction>
</comment>
<dbReference type="PANTHER" id="PTHR30511:SF0">
    <property type="entry name" value="ALANINE RACEMASE, CATABOLIC-RELATED"/>
    <property type="match status" value="1"/>
</dbReference>
<dbReference type="InterPro" id="IPR000821">
    <property type="entry name" value="Ala_racemase"/>
</dbReference>
<evidence type="ECO:0000256" key="5">
    <source>
        <dbReference type="HAMAP-Rule" id="MF_01201"/>
    </source>
</evidence>
<feature type="binding site" evidence="5 7">
    <location>
        <position position="320"/>
    </location>
    <ligand>
        <name>substrate</name>
    </ligand>
</feature>
<evidence type="ECO:0000313" key="9">
    <source>
        <dbReference type="EMBL" id="SHE41469.1"/>
    </source>
</evidence>
<keyword evidence="3 5" id="KW-0663">Pyridoxal phosphate</keyword>
<evidence type="ECO:0000259" key="8">
    <source>
        <dbReference type="SMART" id="SM01005"/>
    </source>
</evidence>
<dbReference type="InterPro" id="IPR009006">
    <property type="entry name" value="Ala_racemase/Decarboxylase_C"/>
</dbReference>
<feature type="binding site" evidence="5 7">
    <location>
        <position position="141"/>
    </location>
    <ligand>
        <name>substrate</name>
    </ligand>
</feature>
<dbReference type="PANTHER" id="PTHR30511">
    <property type="entry name" value="ALANINE RACEMASE"/>
    <property type="match status" value="1"/>
</dbReference>
<dbReference type="Gene3D" id="2.40.37.10">
    <property type="entry name" value="Lyase, Ornithine Decarboxylase, Chain A, domain 1"/>
    <property type="match status" value="1"/>
</dbReference>
<evidence type="ECO:0000256" key="6">
    <source>
        <dbReference type="PIRSR" id="PIRSR600821-50"/>
    </source>
</evidence>
<evidence type="ECO:0000256" key="4">
    <source>
        <dbReference type="ARBA" id="ARBA00023235"/>
    </source>
</evidence>
<dbReference type="AlphaFoldDB" id="A0A1M4TAC3"/>
<dbReference type="GO" id="GO:0005829">
    <property type="term" value="C:cytosol"/>
    <property type="evidence" value="ECO:0007669"/>
    <property type="project" value="TreeGrafter"/>
</dbReference>
<proteinExistence type="inferred from homology"/>
<dbReference type="Pfam" id="PF00842">
    <property type="entry name" value="Ala_racemase_C"/>
    <property type="match status" value="1"/>
</dbReference>
<comment type="cofactor">
    <cofactor evidence="2 5 6">
        <name>pyridoxal 5'-phosphate</name>
        <dbReference type="ChEBI" id="CHEBI:597326"/>
    </cofactor>
</comment>
<dbReference type="EC" id="5.1.1.1" evidence="5"/>
<comment type="similarity">
    <text evidence="5">Belongs to the alanine racemase family.</text>
</comment>
<dbReference type="RefSeq" id="WP_072848713.1">
    <property type="nucleotide sequence ID" value="NZ_FQVI01000001.1"/>
</dbReference>
<dbReference type="FunFam" id="2.40.37.10:FF:000006">
    <property type="entry name" value="Alanine racemase"/>
    <property type="match status" value="1"/>
</dbReference>
<dbReference type="GO" id="GO:0009252">
    <property type="term" value="P:peptidoglycan biosynthetic process"/>
    <property type="evidence" value="ECO:0007669"/>
    <property type="project" value="TreeGrafter"/>
</dbReference>
<dbReference type="PROSITE" id="PS00395">
    <property type="entry name" value="ALANINE_RACEMASE"/>
    <property type="match status" value="1"/>
</dbReference>
<gene>
    <name evidence="9" type="ORF">SAMN02745158_00504</name>
</gene>
<feature type="active site" description="Proton acceptor; specific for L-alanine" evidence="5">
    <location>
        <position position="272"/>
    </location>
</feature>
<evidence type="ECO:0000256" key="2">
    <source>
        <dbReference type="ARBA" id="ARBA00001933"/>
    </source>
</evidence>
<dbReference type="CDD" id="cd00430">
    <property type="entry name" value="PLPDE_III_AR"/>
    <property type="match status" value="1"/>
</dbReference>
<dbReference type="GO" id="GO:0030632">
    <property type="term" value="P:D-alanine biosynthetic process"/>
    <property type="evidence" value="ECO:0007669"/>
    <property type="project" value="UniProtKB-UniRule"/>
</dbReference>
<dbReference type="InterPro" id="IPR011079">
    <property type="entry name" value="Ala_racemase_C"/>
</dbReference>
<dbReference type="InterPro" id="IPR001608">
    <property type="entry name" value="Ala_racemase_N"/>
</dbReference>
<dbReference type="SUPFAM" id="SSF50621">
    <property type="entry name" value="Alanine racemase C-terminal domain-like"/>
    <property type="match status" value="1"/>
</dbReference>
<name>A0A1M4TAC3_9CLOT</name>
<dbReference type="OrthoDB" id="9813814at2"/>
<dbReference type="UniPathway" id="UPA00042">
    <property type="reaction ID" value="UER00497"/>
</dbReference>
<feature type="domain" description="Alanine racemase C-terminal" evidence="8">
    <location>
        <begin position="251"/>
        <end position="379"/>
    </location>
</feature>
<dbReference type="Proteomes" id="UP000184245">
    <property type="component" value="Unassembled WGS sequence"/>
</dbReference>
<dbReference type="GO" id="GO:0030170">
    <property type="term" value="F:pyridoxal phosphate binding"/>
    <property type="evidence" value="ECO:0007669"/>
    <property type="project" value="UniProtKB-UniRule"/>
</dbReference>
<evidence type="ECO:0000313" key="10">
    <source>
        <dbReference type="Proteomes" id="UP000184245"/>
    </source>
</evidence>
<organism evidence="9 10">
    <name type="scientific">Lactonifactor longoviformis DSM 17459</name>
    <dbReference type="NCBI Taxonomy" id="1122155"/>
    <lineage>
        <taxon>Bacteria</taxon>
        <taxon>Bacillati</taxon>
        <taxon>Bacillota</taxon>
        <taxon>Clostridia</taxon>
        <taxon>Eubacteriales</taxon>
        <taxon>Clostridiaceae</taxon>
        <taxon>Lactonifactor</taxon>
    </lineage>
</organism>
<dbReference type="InterPro" id="IPR029066">
    <property type="entry name" value="PLP-binding_barrel"/>
</dbReference>
<keyword evidence="4 5" id="KW-0413">Isomerase</keyword>
<evidence type="ECO:0000256" key="1">
    <source>
        <dbReference type="ARBA" id="ARBA00000316"/>
    </source>
</evidence>
<dbReference type="NCBIfam" id="TIGR00492">
    <property type="entry name" value="alr"/>
    <property type="match status" value="1"/>
</dbReference>
<evidence type="ECO:0000256" key="3">
    <source>
        <dbReference type="ARBA" id="ARBA00022898"/>
    </source>
</evidence>
<dbReference type="FunFam" id="3.20.20.10:FF:000002">
    <property type="entry name" value="Alanine racemase"/>
    <property type="match status" value="1"/>
</dbReference>
<feature type="active site" description="Proton acceptor; specific for D-alanine" evidence="5">
    <location>
        <position position="42"/>
    </location>
</feature>
<dbReference type="GO" id="GO:0008784">
    <property type="term" value="F:alanine racemase activity"/>
    <property type="evidence" value="ECO:0007669"/>
    <property type="project" value="UniProtKB-UniRule"/>
</dbReference>
<keyword evidence="10" id="KW-1185">Reference proteome</keyword>
<dbReference type="Gene3D" id="3.20.20.10">
    <property type="entry name" value="Alanine racemase"/>
    <property type="match status" value="1"/>
</dbReference>
<evidence type="ECO:0000256" key="7">
    <source>
        <dbReference type="PIRSR" id="PIRSR600821-52"/>
    </source>
</evidence>
<feature type="modified residue" description="N6-(pyridoxal phosphate)lysine" evidence="5 6">
    <location>
        <position position="42"/>
    </location>
</feature>
<protein>
    <recommendedName>
        <fullName evidence="5">Alanine racemase</fullName>
        <ecNumber evidence="5">5.1.1.1</ecNumber>
    </recommendedName>
</protein>
<dbReference type="SUPFAM" id="SSF51419">
    <property type="entry name" value="PLP-binding barrel"/>
    <property type="match status" value="1"/>
</dbReference>
<reference evidence="9 10" key="1">
    <citation type="submission" date="2016-11" db="EMBL/GenBank/DDBJ databases">
        <authorList>
            <person name="Jaros S."/>
            <person name="Januszkiewicz K."/>
            <person name="Wedrychowicz H."/>
        </authorList>
    </citation>
    <scope>NUCLEOTIDE SEQUENCE [LARGE SCALE GENOMIC DNA]</scope>
    <source>
        <strain evidence="9 10">DSM 17459</strain>
    </source>
</reference>
<dbReference type="InterPro" id="IPR020622">
    <property type="entry name" value="Ala_racemase_pyridoxalP-BS"/>
</dbReference>
<dbReference type="PRINTS" id="PR00992">
    <property type="entry name" value="ALARACEMASE"/>
</dbReference>
<dbReference type="HAMAP" id="MF_01201">
    <property type="entry name" value="Ala_racemase"/>
    <property type="match status" value="1"/>
</dbReference>
<comment type="function">
    <text evidence="5">Catalyzes the interconversion of L-alanine and D-alanine. May also act on other amino acids.</text>
</comment>
<dbReference type="STRING" id="1122155.SAMN02745158_00504"/>
<accession>A0A1M4TAC3</accession>
<dbReference type="EMBL" id="FQVI01000001">
    <property type="protein sequence ID" value="SHE41469.1"/>
    <property type="molecule type" value="Genomic_DNA"/>
</dbReference>
<dbReference type="Pfam" id="PF01168">
    <property type="entry name" value="Ala_racemase_N"/>
    <property type="match status" value="1"/>
</dbReference>
<sequence length="379" mass="42148">MKDKEQQHRRVCAYVDLDAIVWNLEQIHANVAEQTQVVAVVKADGYGHGAVPIARKVEHLPYIWGFACATVEEGVSLREAGIQKPVLILGYTFEEHYDIMCSMDIIPVVFETDMAKKMSDTAVKLGKKMEVHLAVDTGMGRIGFRDDESSIPDCVEISKMPGILISGLFTHFARADEWDSTPAKRQMERYLHFVGFLEAAGIRIPYKHCSNSAGIMNLPEANMDLVRAGIILYGLFPSDQVYTDKIKLKPAMSLKSHVVYVKDIEPGTPVSYGGTYVAEKPRRVATIPVGYGDGYPRSLSNKGYVLIHGKRADIIGRVCMDQFMVDVTDIPDVKTGDEVTLIGTDEGETITIENMGDISGRFNYEFACDLGKRIPRVYL</sequence>
<comment type="pathway">
    <text evidence="5">Amino-acid biosynthesis; D-alanine biosynthesis; D-alanine from L-alanine: step 1/1.</text>
</comment>